<dbReference type="PANTHER" id="PTHR23175">
    <property type="entry name" value="PDZ DOMAIN-CONTAINING PROTEIN"/>
    <property type="match status" value="1"/>
</dbReference>
<dbReference type="InterPro" id="IPR036034">
    <property type="entry name" value="PDZ_sf"/>
</dbReference>
<evidence type="ECO:0000313" key="3">
    <source>
        <dbReference type="Proteomes" id="UP000034805"/>
    </source>
</evidence>
<protein>
    <submittedName>
        <fullName evidence="2">Uncharacterized protein</fullName>
    </submittedName>
</protein>
<reference evidence="2 3" key="1">
    <citation type="submission" date="2015-08" db="EMBL/GenBank/DDBJ databases">
        <title>The genome of the Asian arowana (Scleropages formosus).</title>
        <authorList>
            <person name="Tan M.H."/>
            <person name="Gan H.M."/>
            <person name="Croft L.J."/>
            <person name="Austin C.M."/>
        </authorList>
    </citation>
    <scope>NUCLEOTIDE SEQUENCE [LARGE SCALE GENOMIC DNA]</scope>
    <source>
        <strain evidence="2">Aro1</strain>
    </source>
</reference>
<proteinExistence type="predicted"/>
<dbReference type="PANTHER" id="PTHR23175:SF23">
    <property type="entry name" value="PDZ DOMAIN-CONTAINING PROTEIN"/>
    <property type="match status" value="1"/>
</dbReference>
<dbReference type="Gene3D" id="2.30.42.10">
    <property type="match status" value="1"/>
</dbReference>
<name>A0A0P7UMW6_SCLFO</name>
<feature type="region of interest" description="Disordered" evidence="1">
    <location>
        <begin position="59"/>
        <end position="83"/>
    </location>
</feature>
<dbReference type="Proteomes" id="UP000034805">
    <property type="component" value="Unassembled WGS sequence"/>
</dbReference>
<comment type="caution">
    <text evidence="2">The sequence shown here is derived from an EMBL/GenBank/DDBJ whole genome shotgun (WGS) entry which is preliminary data.</text>
</comment>
<accession>A0A0P7UMW6</accession>
<dbReference type="AlphaFoldDB" id="A0A0P7UMW6"/>
<feature type="compositionally biased region" description="Basic and acidic residues" evidence="1">
    <location>
        <begin position="61"/>
        <end position="71"/>
    </location>
</feature>
<sequence length="128" mass="13551">MPLVLLESGAAVGKSALITSTGRPGFRVAPGRPSPVPVLQAQQAECTHLGAVTHRPCSSQVERKDARRCSEAEPAAAASDWEEEPFSWAGPTTIRLARTPQGFGFTLRHFIVYPPESAVSSSLKVGVA</sequence>
<organism evidence="2 3">
    <name type="scientific">Scleropages formosus</name>
    <name type="common">Asian bonytongue</name>
    <name type="synonym">Osteoglossum formosum</name>
    <dbReference type="NCBI Taxonomy" id="113540"/>
    <lineage>
        <taxon>Eukaryota</taxon>
        <taxon>Metazoa</taxon>
        <taxon>Chordata</taxon>
        <taxon>Craniata</taxon>
        <taxon>Vertebrata</taxon>
        <taxon>Euteleostomi</taxon>
        <taxon>Actinopterygii</taxon>
        <taxon>Neopterygii</taxon>
        <taxon>Teleostei</taxon>
        <taxon>Osteoglossocephala</taxon>
        <taxon>Osteoglossomorpha</taxon>
        <taxon>Osteoglossiformes</taxon>
        <taxon>Osteoglossidae</taxon>
        <taxon>Scleropages</taxon>
    </lineage>
</organism>
<evidence type="ECO:0000256" key="1">
    <source>
        <dbReference type="SAM" id="MobiDB-lite"/>
    </source>
</evidence>
<evidence type="ECO:0000313" key="2">
    <source>
        <dbReference type="EMBL" id="KPP70199.1"/>
    </source>
</evidence>
<gene>
    <name evidence="2" type="ORF">Z043_110993</name>
</gene>
<dbReference type="EMBL" id="JARO02003585">
    <property type="protein sequence ID" value="KPP70199.1"/>
    <property type="molecule type" value="Genomic_DNA"/>
</dbReference>